<evidence type="ECO:0000256" key="4">
    <source>
        <dbReference type="ARBA" id="ARBA00023285"/>
    </source>
</evidence>
<dbReference type="InterPro" id="IPR006396">
    <property type="entry name" value="Glu_mut_E"/>
</dbReference>
<dbReference type="InterPro" id="IPR006158">
    <property type="entry name" value="Cobalamin-bd"/>
</dbReference>
<keyword evidence="3" id="KW-0413">Isomerase</keyword>
<keyword evidence="4" id="KW-0170">Cobalt</keyword>
<evidence type="ECO:0000313" key="7">
    <source>
        <dbReference type="Proteomes" id="UP000316778"/>
    </source>
</evidence>
<evidence type="ECO:0000259" key="5">
    <source>
        <dbReference type="PROSITE" id="PS51332"/>
    </source>
</evidence>
<dbReference type="Gene3D" id="3.90.970.10">
    <property type="match status" value="1"/>
</dbReference>
<organism evidence="6 7">
    <name type="scientific">Chitinophaga japonensis</name>
    <name type="common">Flexibacter japonensis</name>
    <dbReference type="NCBI Taxonomy" id="104662"/>
    <lineage>
        <taxon>Bacteria</taxon>
        <taxon>Pseudomonadati</taxon>
        <taxon>Bacteroidota</taxon>
        <taxon>Chitinophagia</taxon>
        <taxon>Chitinophagales</taxon>
        <taxon>Chitinophagaceae</taxon>
        <taxon>Chitinophaga</taxon>
    </lineage>
</organism>
<protein>
    <submittedName>
        <fullName evidence="6">Glutamate mutase subunit E</fullName>
    </submittedName>
</protein>
<feature type="domain" description="B12-binding" evidence="5">
    <location>
        <begin position="4"/>
        <end position="138"/>
    </location>
</feature>
<name>A0A562SM27_CHIJA</name>
<dbReference type="InterPro" id="IPR036724">
    <property type="entry name" value="Cobalamin-bd_sf"/>
</dbReference>
<dbReference type="SUPFAM" id="SSF51703">
    <property type="entry name" value="Cobalamin (vitamin B12)-dependent enzymes"/>
    <property type="match status" value="1"/>
</dbReference>
<evidence type="ECO:0000256" key="2">
    <source>
        <dbReference type="ARBA" id="ARBA00022628"/>
    </source>
</evidence>
<dbReference type="GO" id="GO:0046872">
    <property type="term" value="F:metal ion binding"/>
    <property type="evidence" value="ECO:0007669"/>
    <property type="project" value="InterPro"/>
</dbReference>
<dbReference type="PROSITE" id="PS51332">
    <property type="entry name" value="B12_BINDING"/>
    <property type="match status" value="1"/>
</dbReference>
<dbReference type="GO" id="GO:0019670">
    <property type="term" value="P:anaerobic L-glutamate catabolic process"/>
    <property type="evidence" value="ECO:0007669"/>
    <property type="project" value="InterPro"/>
</dbReference>
<comment type="caution">
    <text evidence="6">The sequence shown here is derived from an EMBL/GenBank/DDBJ whole genome shotgun (WGS) entry which is preliminary data.</text>
</comment>
<dbReference type="OrthoDB" id="9763360at2"/>
<accession>A0A562SM27</accession>
<dbReference type="SUPFAM" id="SSF52242">
    <property type="entry name" value="Cobalamin (vitamin B12)-binding domain"/>
    <property type="match status" value="1"/>
</dbReference>
<dbReference type="AlphaFoldDB" id="A0A562SM27"/>
<keyword evidence="2" id="KW-0846">Cobalamin</keyword>
<comment type="cofactor">
    <cofactor evidence="1">
        <name>adenosylcob(III)alamin</name>
        <dbReference type="ChEBI" id="CHEBI:18408"/>
    </cofactor>
</comment>
<reference evidence="6 7" key="1">
    <citation type="journal article" date="2013" name="Stand. Genomic Sci.">
        <title>Genomic Encyclopedia of Type Strains, Phase I: The one thousand microbial genomes (KMG-I) project.</title>
        <authorList>
            <person name="Kyrpides N.C."/>
            <person name="Woyke T."/>
            <person name="Eisen J.A."/>
            <person name="Garrity G."/>
            <person name="Lilburn T.G."/>
            <person name="Beck B.J."/>
            <person name="Whitman W.B."/>
            <person name="Hugenholtz P."/>
            <person name="Klenk H.P."/>
        </authorList>
    </citation>
    <scope>NUCLEOTIDE SEQUENCE [LARGE SCALE GENOMIC DNA]</scope>
    <source>
        <strain evidence="6 7">DSM 13484</strain>
    </source>
</reference>
<proteinExistence type="predicted"/>
<evidence type="ECO:0000256" key="1">
    <source>
        <dbReference type="ARBA" id="ARBA00001922"/>
    </source>
</evidence>
<keyword evidence="7" id="KW-1185">Reference proteome</keyword>
<evidence type="ECO:0000313" key="6">
    <source>
        <dbReference type="EMBL" id="TWI82133.1"/>
    </source>
</evidence>
<dbReference type="InterPro" id="IPR016176">
    <property type="entry name" value="Cbl-dep_enz_cat"/>
</dbReference>
<sequence>MSEKHAILIGGIGDDAHSVGIGLLELGFREAGFYVKSLGIRNSLHEFFRHAPYFDAILISNKNGHAELYLQDFQRLMSEYLLKEKNTKLWYLGGSLSVSESDFSIKKRFLDMGFTNVYPRPVPFSEVLNNIKRDLEYHNIPKRNTRHRFSRMNKQKPINWSEVHTGRLSAEQLETERREVLQEWPTGTDVMYSEYQKVTAVTGTLDDLLWNNKVKSKTPLFQPRTGVANIEDQIELLQYLESEGSDISSVQLDAASRSRLYQRAEEGRLLSIERKSSQLNGFPIPIYGVGEVRRLLLALKNPFQLRGGGPDHRFTYEIALKAGVSALEGGFVCYCLPYDKLTSPVESFKRWQFVDRLAARYHEMFGIAINREYFGVLTATLIEPSLAIIVNIIQAISSARQGIVSISVGYAEQGNRSQDIAAVTVLEELVNYYLRKFNFTQCRVTTVYHQFMAAFPADYKKAEELIFNSSATATLAGATKVMVKTAVEAIRIPDRYDNAKAVMLSKRGALSADKSMLNSEKVQEEKQLIRKEVQQVMDVIMELGSGDVIKGAILAIEQGVIDIPWSPNIYNRNRVVCVRDTDGAVRFYDFGNLPFSESVKDFHQEKVHKRKTMERDPSIFSLLEKDLSRIWKNEYQRWPLDGHYVT</sequence>
<dbReference type="NCBIfam" id="TIGR01503">
    <property type="entry name" value="MthylAspMut_E"/>
    <property type="match status" value="1"/>
</dbReference>
<dbReference type="RefSeq" id="WP_145719325.1">
    <property type="nucleotide sequence ID" value="NZ_BAAAFY010000003.1"/>
</dbReference>
<gene>
    <name evidence="6" type="ORF">LX66_5451</name>
</gene>
<evidence type="ECO:0000256" key="3">
    <source>
        <dbReference type="ARBA" id="ARBA00023235"/>
    </source>
</evidence>
<dbReference type="Pfam" id="PF06368">
    <property type="entry name" value="Met_asp_mut_E"/>
    <property type="match status" value="1"/>
</dbReference>
<dbReference type="GO" id="GO:0031419">
    <property type="term" value="F:cobalamin binding"/>
    <property type="evidence" value="ECO:0007669"/>
    <property type="project" value="UniProtKB-KW"/>
</dbReference>
<dbReference type="GO" id="GO:0050097">
    <property type="term" value="F:methylaspartate mutase activity"/>
    <property type="evidence" value="ECO:0007669"/>
    <property type="project" value="InterPro"/>
</dbReference>
<dbReference type="Gene3D" id="3.40.50.280">
    <property type="entry name" value="Cobalamin-binding domain"/>
    <property type="match status" value="1"/>
</dbReference>
<dbReference type="InterPro" id="IPR014714">
    <property type="entry name" value="Glu_mut_E_C_dom_sf"/>
</dbReference>
<dbReference type="Proteomes" id="UP000316778">
    <property type="component" value="Unassembled WGS sequence"/>
</dbReference>
<dbReference type="EMBL" id="VLLG01000007">
    <property type="protein sequence ID" value="TWI82133.1"/>
    <property type="molecule type" value="Genomic_DNA"/>
</dbReference>
<dbReference type="Gene3D" id="3.20.20.240">
    <property type="entry name" value="Methylmalonyl-CoA mutase"/>
    <property type="match status" value="1"/>
</dbReference>